<dbReference type="Proteomes" id="UP000277811">
    <property type="component" value="Unassembled WGS sequence"/>
</dbReference>
<feature type="compositionally biased region" description="Low complexity" evidence="1">
    <location>
        <begin position="46"/>
        <end position="62"/>
    </location>
</feature>
<feature type="compositionally biased region" description="Polar residues" evidence="1">
    <location>
        <begin position="15"/>
        <end position="27"/>
    </location>
</feature>
<dbReference type="Pfam" id="PF02120">
    <property type="entry name" value="Flg_hook"/>
    <property type="match status" value="1"/>
</dbReference>
<evidence type="ECO:0000313" key="4">
    <source>
        <dbReference type="Proteomes" id="UP000277811"/>
    </source>
</evidence>
<dbReference type="AlphaFoldDB" id="A0A498RDF1"/>
<feature type="compositionally biased region" description="Polar residues" evidence="1">
    <location>
        <begin position="461"/>
        <end position="470"/>
    </location>
</feature>
<feature type="region of interest" description="Disordered" evidence="1">
    <location>
        <begin position="458"/>
        <end position="510"/>
    </location>
</feature>
<dbReference type="CDD" id="cd17470">
    <property type="entry name" value="T3SS_Flik_C"/>
    <property type="match status" value="1"/>
</dbReference>
<keyword evidence="3" id="KW-0966">Cell projection</keyword>
<accession>A0A498RDF1</accession>
<keyword evidence="4" id="KW-1185">Reference proteome</keyword>
<dbReference type="InterPro" id="IPR021136">
    <property type="entry name" value="Flagellar_hook_control-like_C"/>
</dbReference>
<dbReference type="Gene3D" id="3.30.750.140">
    <property type="match status" value="1"/>
</dbReference>
<feature type="domain" description="Flagellar hook-length control protein-like C-terminal" evidence="2">
    <location>
        <begin position="381"/>
        <end position="459"/>
    </location>
</feature>
<gene>
    <name evidence="3" type="ORF">LUCI_3358</name>
</gene>
<evidence type="ECO:0000256" key="1">
    <source>
        <dbReference type="SAM" id="MobiDB-lite"/>
    </source>
</evidence>
<evidence type="ECO:0000259" key="2">
    <source>
        <dbReference type="Pfam" id="PF02120"/>
    </source>
</evidence>
<dbReference type="InterPro" id="IPR038610">
    <property type="entry name" value="FliK-like_C_sf"/>
</dbReference>
<dbReference type="EMBL" id="UPPP01000083">
    <property type="protein sequence ID" value="VBB08093.1"/>
    <property type="molecule type" value="Genomic_DNA"/>
</dbReference>
<feature type="region of interest" description="Disordered" evidence="1">
    <location>
        <begin position="1"/>
        <end position="108"/>
    </location>
</feature>
<protein>
    <submittedName>
        <fullName evidence="3">Flagellar hook-length control protein flik</fullName>
    </submittedName>
</protein>
<name>A0A498RDF1_9FIRM</name>
<keyword evidence="3" id="KW-0282">Flagellum</keyword>
<dbReference type="RefSeq" id="WP_122629002.1">
    <property type="nucleotide sequence ID" value="NZ_UPPP01000083.1"/>
</dbReference>
<evidence type="ECO:0000313" key="3">
    <source>
        <dbReference type="EMBL" id="VBB08093.1"/>
    </source>
</evidence>
<feature type="region of interest" description="Disordered" evidence="1">
    <location>
        <begin position="253"/>
        <end position="289"/>
    </location>
</feature>
<proteinExistence type="predicted"/>
<sequence length="510" mass="51975">MSTSMVLPFGGATMGSVSTDKSETVQSDRPGKKFADWLNASDNDTTGAEANPAAGSAPAATNQPKAARDDKSDAQQGQAELSGQDSAGETSSTKTDKENKPAASQQQAAGMMPSLTALVLPIMPVSITATSKDSTGKSGAGAIAGATPVTAAALQGTGALTGMATAGASGQTAAAVSGQTGNILLNGMDSKEQPASAVTAANHAALTQQAQAAAADTGNPKEAIGLNPFVASTGITQGKGNVAANPVTTVMQATTDSEKQQKSTAQSQVALSAADTRPAQAKTEAQATAVMTAPDTGKISATAADTQKGETSLSLEQHGADLPKTANAAQGDNAANGFAGIFNQFTTHGTPMTAEANATVPQQPAVQDPNNIMAQIIDKANLTNRAESSEMVIQLKPEHLGELTLKVAVENGGGVSATFHSNNPEVRGVIEASLQQLKQEMANSGIKVEHVGVYAGMGQFSPDSQQQNARQPFLKTPNRKNSQEYEQISVEPVPDNKQNGYSLSGVDYRI</sequence>
<organism evidence="3 4">
    <name type="scientific">Lucifera butyrica</name>
    <dbReference type="NCBI Taxonomy" id="1351585"/>
    <lineage>
        <taxon>Bacteria</taxon>
        <taxon>Bacillati</taxon>
        <taxon>Bacillota</taxon>
        <taxon>Negativicutes</taxon>
        <taxon>Veillonellales</taxon>
        <taxon>Veillonellaceae</taxon>
        <taxon>Lucifera</taxon>
    </lineage>
</organism>
<dbReference type="OrthoDB" id="1676929at2"/>
<feature type="compositionally biased region" description="Polar residues" evidence="1">
    <location>
        <begin position="74"/>
        <end position="93"/>
    </location>
</feature>
<reference evidence="3 4" key="1">
    <citation type="submission" date="2018-06" db="EMBL/GenBank/DDBJ databases">
        <authorList>
            <person name="Strepis N."/>
        </authorList>
    </citation>
    <scope>NUCLEOTIDE SEQUENCE [LARGE SCALE GENOMIC DNA]</scope>
    <source>
        <strain evidence="3">LUCI</strain>
    </source>
</reference>
<keyword evidence="3" id="KW-0969">Cilium</keyword>